<dbReference type="GO" id="GO:0042542">
    <property type="term" value="P:response to hydrogen peroxide"/>
    <property type="evidence" value="ECO:0007669"/>
    <property type="project" value="TreeGrafter"/>
</dbReference>
<evidence type="ECO:0000313" key="6">
    <source>
        <dbReference type="EMBL" id="EFN59446.1"/>
    </source>
</evidence>
<dbReference type="InterPro" id="IPR016099">
    <property type="entry name" value="Prismane-like_a/b-sand"/>
</dbReference>
<keyword evidence="4" id="KW-0408">Iron</keyword>
<evidence type="ECO:0000313" key="7">
    <source>
        <dbReference type="Proteomes" id="UP000008141"/>
    </source>
</evidence>
<dbReference type="Gene3D" id="1.20.1270.20">
    <property type="match status" value="2"/>
</dbReference>
<dbReference type="PANTHER" id="PTHR30109:SF0">
    <property type="entry name" value="HYDROXYLAMINE REDUCTASE"/>
    <property type="match status" value="1"/>
</dbReference>
<evidence type="ECO:0000256" key="4">
    <source>
        <dbReference type="ARBA" id="ARBA00023004"/>
    </source>
</evidence>
<dbReference type="InterPro" id="IPR010048">
    <property type="entry name" value="Hydroxylam_reduct"/>
</dbReference>
<dbReference type="RefSeq" id="XP_005851548.1">
    <property type="nucleotide sequence ID" value="XM_005851486.1"/>
</dbReference>
<dbReference type="InterPro" id="IPR004137">
    <property type="entry name" value="HCP/CODH"/>
</dbReference>
<evidence type="ECO:0000256" key="1">
    <source>
        <dbReference type="ARBA" id="ARBA00022490"/>
    </source>
</evidence>
<dbReference type="PANTHER" id="PTHR30109">
    <property type="entry name" value="HYDROXYLAMINE REDUCTASE"/>
    <property type="match status" value="1"/>
</dbReference>
<dbReference type="GO" id="GO:0050418">
    <property type="term" value="F:hydroxylamine reductase activity"/>
    <property type="evidence" value="ECO:0007669"/>
    <property type="project" value="TreeGrafter"/>
</dbReference>
<evidence type="ECO:0008006" key="8">
    <source>
        <dbReference type="Google" id="ProtNLM"/>
    </source>
</evidence>
<dbReference type="InterPro" id="IPR016100">
    <property type="entry name" value="Prismane_a-bundle"/>
</dbReference>
<evidence type="ECO:0000256" key="3">
    <source>
        <dbReference type="ARBA" id="ARBA00023002"/>
    </source>
</evidence>
<dbReference type="GO" id="GO:0005737">
    <property type="term" value="C:cytoplasm"/>
    <property type="evidence" value="ECO:0007669"/>
    <property type="project" value="InterPro"/>
</dbReference>
<organism evidence="7">
    <name type="scientific">Chlorella variabilis</name>
    <name type="common">Green alga</name>
    <dbReference type="NCBI Taxonomy" id="554065"/>
    <lineage>
        <taxon>Eukaryota</taxon>
        <taxon>Viridiplantae</taxon>
        <taxon>Chlorophyta</taxon>
        <taxon>core chlorophytes</taxon>
        <taxon>Trebouxiophyceae</taxon>
        <taxon>Chlorellales</taxon>
        <taxon>Chlorellaceae</taxon>
        <taxon>Chlorella clade</taxon>
        <taxon>Chlorella</taxon>
    </lineage>
</organism>
<keyword evidence="1" id="KW-0963">Cytoplasm</keyword>
<name>E1Z521_CHLVA</name>
<dbReference type="GO" id="GO:0004601">
    <property type="term" value="F:peroxidase activity"/>
    <property type="evidence" value="ECO:0007669"/>
    <property type="project" value="TreeGrafter"/>
</dbReference>
<keyword evidence="3" id="KW-0560">Oxidoreductase</keyword>
<dbReference type="Gene3D" id="3.40.50.2030">
    <property type="match status" value="2"/>
</dbReference>
<dbReference type="Proteomes" id="UP000008141">
    <property type="component" value="Unassembled WGS sequence"/>
</dbReference>
<keyword evidence="5" id="KW-0411">Iron-sulfur</keyword>
<evidence type="ECO:0000256" key="5">
    <source>
        <dbReference type="ARBA" id="ARBA00023014"/>
    </source>
</evidence>
<evidence type="ECO:0000256" key="2">
    <source>
        <dbReference type="ARBA" id="ARBA00022723"/>
    </source>
</evidence>
<dbReference type="EMBL" id="GL433836">
    <property type="protein sequence ID" value="EFN59446.1"/>
    <property type="molecule type" value="Genomic_DNA"/>
</dbReference>
<dbReference type="Pfam" id="PF03063">
    <property type="entry name" value="Prismane"/>
    <property type="match status" value="1"/>
</dbReference>
<keyword evidence="2" id="KW-0479">Metal-binding</keyword>
<protein>
    <recommendedName>
        <fullName evidence="8">Hydroxylamine reductase</fullName>
    </recommendedName>
</protein>
<reference evidence="6 7" key="1">
    <citation type="journal article" date="2010" name="Plant Cell">
        <title>The Chlorella variabilis NC64A genome reveals adaptation to photosymbiosis, coevolution with viruses, and cryptic sex.</title>
        <authorList>
            <person name="Blanc G."/>
            <person name="Duncan G."/>
            <person name="Agarkova I."/>
            <person name="Borodovsky M."/>
            <person name="Gurnon J."/>
            <person name="Kuo A."/>
            <person name="Lindquist E."/>
            <person name="Lucas S."/>
            <person name="Pangilinan J."/>
            <person name="Polle J."/>
            <person name="Salamov A."/>
            <person name="Terry A."/>
            <person name="Yamada T."/>
            <person name="Dunigan D.D."/>
            <person name="Grigoriev I.V."/>
            <person name="Claverie J.M."/>
            <person name="Van Etten J.L."/>
        </authorList>
    </citation>
    <scope>NUCLEOTIDE SEQUENCE [LARGE SCALE GENOMIC DNA]</scope>
    <source>
        <strain evidence="6 7">NC64A</strain>
    </source>
</reference>
<dbReference type="NCBIfam" id="NF003658">
    <property type="entry name" value="PRK05290.1"/>
    <property type="match status" value="1"/>
</dbReference>
<dbReference type="eggNOG" id="ENOG502QQAR">
    <property type="taxonomic scope" value="Eukaryota"/>
</dbReference>
<dbReference type="GO" id="GO:0046872">
    <property type="term" value="F:metal ion binding"/>
    <property type="evidence" value="ECO:0007669"/>
    <property type="project" value="UniProtKB-KW"/>
</dbReference>
<dbReference type="STRING" id="554065.E1Z521"/>
<dbReference type="GeneID" id="17358492"/>
<dbReference type="OMA" id="AYAQGMC"/>
<dbReference type="InParanoid" id="E1Z521"/>
<dbReference type="FunFam" id="3.40.50.2030:FF:000002">
    <property type="entry name" value="Hydroxylamine reductase"/>
    <property type="match status" value="1"/>
</dbReference>
<proteinExistence type="inferred from homology"/>
<accession>E1Z521</accession>
<dbReference type="InterPro" id="IPR011254">
    <property type="entry name" value="Prismane-like_sf"/>
</dbReference>
<dbReference type="GO" id="GO:0051536">
    <property type="term" value="F:iron-sulfur cluster binding"/>
    <property type="evidence" value="ECO:0007669"/>
    <property type="project" value="UniProtKB-KW"/>
</dbReference>
<gene>
    <name evidence="6" type="ORF">CHLNCDRAFT_29581</name>
</gene>
<dbReference type="NCBIfam" id="TIGR01703">
    <property type="entry name" value="hybrid_clust"/>
    <property type="match status" value="1"/>
</dbReference>
<dbReference type="HAMAP" id="MF_00069">
    <property type="entry name" value="Hydroxylam_reduct"/>
    <property type="match status" value="1"/>
</dbReference>
<dbReference type="KEGG" id="cvr:CHLNCDRAFT_29581"/>
<dbReference type="OrthoDB" id="1470350at2759"/>
<dbReference type="SUPFAM" id="SSF56821">
    <property type="entry name" value="Prismane protein-like"/>
    <property type="match status" value="1"/>
</dbReference>
<sequence>MASLRCATRLASLTRVSQSVFARLPGFAGGQAHTAVRASPLLVRACAAAAELAKQPVLDNKMFCYQCEQTSKGTGCTTVGVCGKTPEMAFLQDLLTYSLKGLGCWADFARQQGVEVPRKVYSLLNAATFATLTNVNFHDARFKEYISTCQSLREGLEKSLRDKGIDASPPAPVNLPWFDLLAHPAAWKLNQSYLAAASMDQLTQLGKMTSLEHRRHVVDPTLLGLHEMITYGLRGLAAYSHHAEVLGHRDPEVDEFMARCYAFLCSEDALDLGKTLGMVDELGAVGVKGMQLLDKGHTTKFGHPEPTQVRITPKKGKAILISGHDLQDTHDLLAQTEGTGINVWTHGELLPAHGYPALKKRFPHLVGNYGGAWYRQQKDFAEFPGAVLMTTNCIVEPRQSYADRIFTTGEVGWAGVRHIEGEMGRTKDYSALISKAQELPGFEYEPPESEAKFVTTGFARNAVLGVAGEVVKAVQEGHLKHIFLIGGCDGSEPDRKYFGRVADATPQDTMVLTLGCGKFRFYDHDFGMLPNTPLPRLVDMGQCNDAYSAVVVASKLAEVFGTDINGLPLSLDLSWLEQKAVIILLSLLHLNVKNIRIGPRAPAFLTPEALKVIVDKWNLQIVDTKNPESDVQKMMAGQ</sequence>
<dbReference type="AlphaFoldDB" id="E1Z521"/>
<keyword evidence="7" id="KW-1185">Reference proteome</keyword>